<comment type="subcellular location">
    <subcellularLocation>
        <location evidence="1">Cell membrane</location>
        <topology evidence="1">Multi-pass membrane protein</topology>
    </subcellularLocation>
</comment>
<dbReference type="Pfam" id="PF17203">
    <property type="entry name" value="sCache_3_2"/>
    <property type="match status" value="1"/>
</dbReference>
<feature type="domain" description="EAL" evidence="15">
    <location>
        <begin position="715"/>
        <end position="965"/>
    </location>
</feature>
<evidence type="ECO:0000313" key="18">
    <source>
        <dbReference type="EMBL" id="SNS17267.1"/>
    </source>
</evidence>
<feature type="domain" description="PAC" evidence="14">
    <location>
        <begin position="493"/>
        <end position="545"/>
    </location>
</feature>
<dbReference type="InterPro" id="IPR000700">
    <property type="entry name" value="PAS-assoc_C"/>
</dbReference>
<dbReference type="InterPro" id="IPR029151">
    <property type="entry name" value="Sensor-like_sf"/>
</dbReference>
<evidence type="ECO:0000256" key="12">
    <source>
        <dbReference type="SAM" id="Coils"/>
    </source>
</evidence>
<dbReference type="InterPro" id="IPR001633">
    <property type="entry name" value="EAL_dom"/>
</dbReference>
<dbReference type="InterPro" id="IPR035965">
    <property type="entry name" value="PAS-like_dom_sf"/>
</dbReference>
<dbReference type="CDD" id="cd01948">
    <property type="entry name" value="EAL"/>
    <property type="match status" value="1"/>
</dbReference>
<feature type="domain" description="HAMP" evidence="16">
    <location>
        <begin position="317"/>
        <end position="370"/>
    </location>
</feature>
<dbReference type="InterPro" id="IPR029787">
    <property type="entry name" value="Nucleotide_cyclase"/>
</dbReference>
<dbReference type="SMART" id="SM00267">
    <property type="entry name" value="GGDEF"/>
    <property type="match status" value="1"/>
</dbReference>
<feature type="transmembrane region" description="Helical" evidence="13">
    <location>
        <begin position="293"/>
        <end position="314"/>
    </location>
</feature>
<dbReference type="PROSITE" id="PS50883">
    <property type="entry name" value="EAL"/>
    <property type="match status" value="1"/>
</dbReference>
<dbReference type="InterPro" id="IPR013655">
    <property type="entry name" value="PAS_fold_3"/>
</dbReference>
<accession>A0A239CAM6</accession>
<evidence type="ECO:0000256" key="5">
    <source>
        <dbReference type="ARBA" id="ARBA00022692"/>
    </source>
</evidence>
<dbReference type="InterPro" id="IPR000160">
    <property type="entry name" value="GGDEF_dom"/>
</dbReference>
<dbReference type="GO" id="GO:0005524">
    <property type="term" value="F:ATP binding"/>
    <property type="evidence" value="ECO:0007669"/>
    <property type="project" value="UniProtKB-KW"/>
</dbReference>
<dbReference type="OrthoDB" id="9762141at2"/>
<keyword evidence="7" id="KW-0418">Kinase</keyword>
<dbReference type="CDD" id="cd01949">
    <property type="entry name" value="GGDEF"/>
    <property type="match status" value="1"/>
</dbReference>
<dbReference type="Gene3D" id="3.30.70.270">
    <property type="match status" value="1"/>
</dbReference>
<evidence type="ECO:0000256" key="9">
    <source>
        <dbReference type="ARBA" id="ARBA00022989"/>
    </source>
</evidence>
<dbReference type="Pfam" id="PF00563">
    <property type="entry name" value="EAL"/>
    <property type="match status" value="1"/>
</dbReference>
<keyword evidence="11 13" id="KW-0472">Membrane</keyword>
<dbReference type="Proteomes" id="UP000198304">
    <property type="component" value="Unassembled WGS sequence"/>
</dbReference>
<dbReference type="InterPro" id="IPR033463">
    <property type="entry name" value="sCache_3"/>
</dbReference>
<evidence type="ECO:0000256" key="3">
    <source>
        <dbReference type="ARBA" id="ARBA00022553"/>
    </source>
</evidence>
<dbReference type="PROSITE" id="PS50887">
    <property type="entry name" value="GGDEF"/>
    <property type="match status" value="1"/>
</dbReference>
<dbReference type="GO" id="GO:0005886">
    <property type="term" value="C:plasma membrane"/>
    <property type="evidence" value="ECO:0007669"/>
    <property type="project" value="UniProtKB-SubCell"/>
</dbReference>
<dbReference type="RefSeq" id="WP_089282146.1">
    <property type="nucleotide sequence ID" value="NZ_FZOJ01000005.1"/>
</dbReference>
<evidence type="ECO:0000256" key="7">
    <source>
        <dbReference type="ARBA" id="ARBA00022777"/>
    </source>
</evidence>
<dbReference type="CDD" id="cd00130">
    <property type="entry name" value="PAS"/>
    <property type="match status" value="1"/>
</dbReference>
<dbReference type="SMART" id="SM00052">
    <property type="entry name" value="EAL"/>
    <property type="match status" value="1"/>
</dbReference>
<evidence type="ECO:0000256" key="13">
    <source>
        <dbReference type="SAM" id="Phobius"/>
    </source>
</evidence>
<dbReference type="PROSITE" id="PS50113">
    <property type="entry name" value="PAC"/>
    <property type="match status" value="1"/>
</dbReference>
<dbReference type="GO" id="GO:0000160">
    <property type="term" value="P:phosphorelay signal transduction system"/>
    <property type="evidence" value="ECO:0007669"/>
    <property type="project" value="UniProtKB-KW"/>
</dbReference>
<protein>
    <submittedName>
        <fullName evidence="18">PAS domain S-box-containing protein/diguanylate cyclase (GGDEF) domain-containing protein</fullName>
    </submittedName>
</protein>
<dbReference type="PROSITE" id="PS50885">
    <property type="entry name" value="HAMP"/>
    <property type="match status" value="1"/>
</dbReference>
<keyword evidence="2" id="KW-1003">Cell membrane</keyword>
<dbReference type="SUPFAM" id="SSF55785">
    <property type="entry name" value="PYP-like sensor domain (PAS domain)"/>
    <property type="match status" value="1"/>
</dbReference>
<dbReference type="PANTHER" id="PTHR44757">
    <property type="entry name" value="DIGUANYLATE CYCLASE DGCP"/>
    <property type="match status" value="1"/>
</dbReference>
<evidence type="ECO:0000256" key="8">
    <source>
        <dbReference type="ARBA" id="ARBA00022840"/>
    </source>
</evidence>
<dbReference type="Pfam" id="PF00990">
    <property type="entry name" value="GGDEF"/>
    <property type="match status" value="1"/>
</dbReference>
<dbReference type="AlphaFoldDB" id="A0A239CAM6"/>
<dbReference type="InterPro" id="IPR000014">
    <property type="entry name" value="PAS"/>
</dbReference>
<keyword evidence="4" id="KW-0808">Transferase</keyword>
<dbReference type="InterPro" id="IPR043128">
    <property type="entry name" value="Rev_trsase/Diguanyl_cyclase"/>
</dbReference>
<evidence type="ECO:0000256" key="6">
    <source>
        <dbReference type="ARBA" id="ARBA00022741"/>
    </source>
</evidence>
<evidence type="ECO:0000259" key="17">
    <source>
        <dbReference type="PROSITE" id="PS50887"/>
    </source>
</evidence>
<keyword evidence="5 13" id="KW-0812">Transmembrane</keyword>
<dbReference type="Gene3D" id="3.20.20.450">
    <property type="entry name" value="EAL domain"/>
    <property type="match status" value="1"/>
</dbReference>
<evidence type="ECO:0000256" key="10">
    <source>
        <dbReference type="ARBA" id="ARBA00023012"/>
    </source>
</evidence>
<evidence type="ECO:0000259" key="15">
    <source>
        <dbReference type="PROSITE" id="PS50883"/>
    </source>
</evidence>
<gene>
    <name evidence="18" type="ORF">SAMN05446037_1005103</name>
</gene>
<sequence length="970" mass="112112">MGTSKDKAKNTMVNKYRLIYMPIIITLITLFIVSISNYYITKYLLVDQMKEDGTSLAMQTIRQIAGNTASLNSLYEMLEEKIKITAEIVLQHEETMSDDLLRELQKSAAVDELNWYSPEGEILYSNFEGHPGWKAFEGHPLYDFISNNEKELMEDIRPDAITGIPFKYGSIKNIDGNFVQVGILAENIYALTEKFSYQTLVENLAKEESILYALVINTDLKAIADSDIEDIGIIYLDDEEYKETMKGNTTAVEWYYPKIDGKILEVATPIFVDDQIIGALGIGFSMEKVYASIYMFSTILFIIAFIMFLIFLWIQNKNIIKPVSQLDQYIHQIDIENNIKYRLPLLKNDTFFGLASSINNLLDKTHSYFNKIKETQEELYASNREISAAYQQLAATEEELRTQFDEIQSYTEKLENLKQKYEIAITGTNSAVWEIDIIHQTIYFSQAFKNIVGVTIDKKENFHEVLNQLFLKEDKEKLMKEFMDYQKGEKKEIYIQIQIKNSDGHLKWVLIHGKGIYDSRKNLKLLNGILLDISEMKKQEQYVNYLAYHDPLTNLPNRRRFIKKLKEAIEKQQSGAVMLLDLDNFKEINDTLGHIYGDRILEKVAQEFEKLKDEKLFVSRFGGDEFLILVEDEKDIAKIENYAKKITAIFKNKLKMEEDQIHISSSIGITLYPSDSNEVNQLIMNADMAMYKVKNNGKNGYIFFEKEMTEKLKEKAEIEKILREAIKEEAFKLVYQPQICTFTGKIVGFEALLRLRNHPISPTLFISVAEETGMIIEIGRWVTKQVINQLSIWEKMGYTAKPIAINFSAKQLNDLDYIAFLQNILKEMNVDGKYIDIEITESIFLDKTGETIEFLNKLKALGVKITIDDFGTGYSSLSYLTFLPIDKIKLDKSINDKFLELKNVKIMDSLVSLAHSLNLEVVAEGIEDINQYRRLKIAGCNYIQGYLFSKPLEVEDAEKIYYNNFLEMIE</sequence>
<reference evidence="18 19" key="1">
    <citation type="submission" date="2017-06" db="EMBL/GenBank/DDBJ databases">
        <authorList>
            <person name="Kim H.J."/>
            <person name="Triplett B.A."/>
        </authorList>
    </citation>
    <scope>NUCLEOTIDE SEQUENCE [LARGE SCALE GENOMIC DNA]</scope>
    <source>
        <strain evidence="18 19">SCA</strain>
    </source>
</reference>
<dbReference type="NCBIfam" id="TIGR00254">
    <property type="entry name" value="GGDEF"/>
    <property type="match status" value="1"/>
</dbReference>
<keyword evidence="10" id="KW-0902">Two-component regulatory system</keyword>
<proteinExistence type="predicted"/>
<evidence type="ECO:0000259" key="14">
    <source>
        <dbReference type="PROSITE" id="PS50113"/>
    </source>
</evidence>
<evidence type="ECO:0000256" key="11">
    <source>
        <dbReference type="ARBA" id="ARBA00023136"/>
    </source>
</evidence>
<keyword evidence="3" id="KW-0597">Phosphoprotein</keyword>
<keyword evidence="12" id="KW-0175">Coiled coil</keyword>
<dbReference type="NCBIfam" id="TIGR00229">
    <property type="entry name" value="sensory_box"/>
    <property type="match status" value="1"/>
</dbReference>
<feature type="transmembrane region" description="Helical" evidence="13">
    <location>
        <begin position="20"/>
        <end position="40"/>
    </location>
</feature>
<name>A0A239CAM6_9FIRM</name>
<evidence type="ECO:0000256" key="2">
    <source>
        <dbReference type="ARBA" id="ARBA00022475"/>
    </source>
</evidence>
<dbReference type="Gene3D" id="6.10.340.10">
    <property type="match status" value="1"/>
</dbReference>
<dbReference type="Gene3D" id="3.30.450.20">
    <property type="entry name" value="PAS domain"/>
    <property type="match status" value="2"/>
</dbReference>
<dbReference type="EMBL" id="FZOJ01000005">
    <property type="protein sequence ID" value="SNS17267.1"/>
    <property type="molecule type" value="Genomic_DNA"/>
</dbReference>
<feature type="domain" description="GGDEF" evidence="17">
    <location>
        <begin position="573"/>
        <end position="706"/>
    </location>
</feature>
<dbReference type="SUPFAM" id="SSF55073">
    <property type="entry name" value="Nucleotide cyclase"/>
    <property type="match status" value="1"/>
</dbReference>
<dbReference type="InterPro" id="IPR035919">
    <property type="entry name" value="EAL_sf"/>
</dbReference>
<dbReference type="PANTHER" id="PTHR44757:SF2">
    <property type="entry name" value="BIOFILM ARCHITECTURE MAINTENANCE PROTEIN MBAA"/>
    <property type="match status" value="1"/>
</dbReference>
<keyword evidence="19" id="KW-1185">Reference proteome</keyword>
<evidence type="ECO:0000256" key="1">
    <source>
        <dbReference type="ARBA" id="ARBA00004651"/>
    </source>
</evidence>
<dbReference type="SUPFAM" id="SSF103190">
    <property type="entry name" value="Sensory domain-like"/>
    <property type="match status" value="1"/>
</dbReference>
<feature type="coiled-coil region" evidence="12">
    <location>
        <begin position="393"/>
        <end position="427"/>
    </location>
</feature>
<dbReference type="GO" id="GO:0016301">
    <property type="term" value="F:kinase activity"/>
    <property type="evidence" value="ECO:0007669"/>
    <property type="project" value="UniProtKB-KW"/>
</dbReference>
<dbReference type="Pfam" id="PF08447">
    <property type="entry name" value="PAS_3"/>
    <property type="match status" value="1"/>
</dbReference>
<dbReference type="SUPFAM" id="SSF141868">
    <property type="entry name" value="EAL domain-like"/>
    <property type="match status" value="1"/>
</dbReference>
<dbReference type="InterPro" id="IPR052155">
    <property type="entry name" value="Biofilm_reg_signaling"/>
</dbReference>
<organism evidence="18 19">
    <name type="scientific">Anaerovirgula multivorans</name>
    <dbReference type="NCBI Taxonomy" id="312168"/>
    <lineage>
        <taxon>Bacteria</taxon>
        <taxon>Bacillati</taxon>
        <taxon>Bacillota</taxon>
        <taxon>Clostridia</taxon>
        <taxon>Peptostreptococcales</taxon>
        <taxon>Natronincolaceae</taxon>
        <taxon>Anaerovirgula</taxon>
    </lineage>
</organism>
<evidence type="ECO:0000313" key="19">
    <source>
        <dbReference type="Proteomes" id="UP000198304"/>
    </source>
</evidence>
<dbReference type="InterPro" id="IPR003660">
    <property type="entry name" value="HAMP_dom"/>
</dbReference>
<keyword evidence="6" id="KW-0547">Nucleotide-binding</keyword>
<keyword evidence="9 13" id="KW-1133">Transmembrane helix</keyword>
<evidence type="ECO:0000259" key="16">
    <source>
        <dbReference type="PROSITE" id="PS50885"/>
    </source>
</evidence>
<keyword evidence="8" id="KW-0067">ATP-binding</keyword>
<evidence type="ECO:0000256" key="4">
    <source>
        <dbReference type="ARBA" id="ARBA00022679"/>
    </source>
</evidence>